<name>A0A2S6NG16_9HYPH</name>
<dbReference type="RefSeq" id="WP_104506073.1">
    <property type="nucleotide sequence ID" value="NZ_JACIGC010000014.1"/>
</dbReference>
<proteinExistence type="predicted"/>
<reference evidence="1 2" key="1">
    <citation type="journal article" date="2018" name="Arch. Microbiol.">
        <title>New insights into the metabolic potential of the phototrophic purple bacterium Rhodopila globiformis DSM 161(T) from its draft genome sequence and evidence for a vanadium-dependent nitrogenase.</title>
        <authorList>
            <person name="Imhoff J.F."/>
            <person name="Rahn T."/>
            <person name="Kunzel S."/>
            <person name="Neulinger S.C."/>
        </authorList>
    </citation>
    <scope>NUCLEOTIDE SEQUENCE [LARGE SCALE GENOMIC DNA]</scope>
    <source>
        <strain evidence="1 2">DSM 16996</strain>
    </source>
</reference>
<evidence type="ECO:0000313" key="1">
    <source>
        <dbReference type="EMBL" id="PPQ33509.1"/>
    </source>
</evidence>
<protein>
    <submittedName>
        <fullName evidence="1">Type I-E CRISPR-associated protein Cas7/Cse4/CasC</fullName>
    </submittedName>
</protein>
<gene>
    <name evidence="1" type="ORF">CCR94_01240</name>
</gene>
<dbReference type="AlphaFoldDB" id="A0A2S6NG16"/>
<keyword evidence="2" id="KW-1185">Reference proteome</keyword>
<dbReference type="Pfam" id="PF09344">
    <property type="entry name" value="Cas_CT1975"/>
    <property type="match status" value="1"/>
</dbReference>
<evidence type="ECO:0000313" key="2">
    <source>
        <dbReference type="Proteomes" id="UP000239089"/>
    </source>
</evidence>
<dbReference type="InterPro" id="IPR010148">
    <property type="entry name" value="CRISPR-assoc_prot_CT1975"/>
</dbReference>
<accession>A0A2S6NG16</accession>
<dbReference type="EMBL" id="NHSJ01000018">
    <property type="protein sequence ID" value="PPQ33509.1"/>
    <property type="molecule type" value="Genomic_DNA"/>
</dbReference>
<comment type="caution">
    <text evidence="1">The sequence shown here is derived from an EMBL/GenBank/DDBJ whole genome shotgun (WGS) entry which is preliminary data.</text>
</comment>
<sequence length="375" mass="39680">MTAPRFIQLHALVSYSAALLNRDDSGFAKRLPFGGTSRTRISSQCLKRHWRKAQDEWALSAIGPEMAVRSRKIPEERILPALETASVGTAETRKAATDAIAVALYSKSAVKDPSSRQALLIGEPEIAYLVEKAKAAAAEADAKSATAAIEKLFKKEEKANLSAMLEAKGALHAGLEAALFGRMVTSDPDANTDAAIHVAHAFTVHKEEAETDYFTVVDDLETGSGAGGIFDTEITAGLFYLYVVIDVPALIANLGGDAALAGKVVEHLTHLIATVSPGAKKGSTAPYAYADLLLAETGTRQPRSLANAFRDASKASVAAATERLADHLARLDAMYGAKETRRLAALDPNPVLPGEPIRQNLDALAEALAAEVARG</sequence>
<dbReference type="OrthoDB" id="5291250at2"/>
<dbReference type="NCBIfam" id="TIGR01869">
    <property type="entry name" value="casC_Cse4"/>
    <property type="match status" value="1"/>
</dbReference>
<dbReference type="Proteomes" id="UP000239089">
    <property type="component" value="Unassembled WGS sequence"/>
</dbReference>
<organism evidence="1 2">
    <name type="scientific">Rhodoblastus sphagnicola</name>
    <dbReference type="NCBI Taxonomy" id="333368"/>
    <lineage>
        <taxon>Bacteria</taxon>
        <taxon>Pseudomonadati</taxon>
        <taxon>Pseudomonadota</taxon>
        <taxon>Alphaproteobacteria</taxon>
        <taxon>Hyphomicrobiales</taxon>
        <taxon>Rhodoblastaceae</taxon>
        <taxon>Rhodoblastus</taxon>
    </lineage>
</organism>